<dbReference type="Pfam" id="PF00005">
    <property type="entry name" value="ABC_tran"/>
    <property type="match status" value="1"/>
</dbReference>
<accession>A0A930VRK7</accession>
<dbReference type="RefSeq" id="WP_194697847.1">
    <property type="nucleotide sequence ID" value="NZ_JADKPO010000030.1"/>
</dbReference>
<evidence type="ECO:0000259" key="5">
    <source>
        <dbReference type="PROSITE" id="PS50893"/>
    </source>
</evidence>
<dbReference type="InterPro" id="IPR003439">
    <property type="entry name" value="ABC_transporter-like_ATP-bd"/>
</dbReference>
<dbReference type="InterPro" id="IPR017871">
    <property type="entry name" value="ABC_transporter-like_CS"/>
</dbReference>
<keyword evidence="7" id="KW-1185">Reference proteome</keyword>
<dbReference type="PANTHER" id="PTHR43335:SF2">
    <property type="entry name" value="ABC TRANSPORTER, ATP-BINDING PROTEIN"/>
    <property type="match status" value="1"/>
</dbReference>
<comment type="similarity">
    <text evidence="1">Belongs to the ABC transporter superfamily.</text>
</comment>
<comment type="caution">
    <text evidence="6">The sequence shown here is derived from an EMBL/GenBank/DDBJ whole genome shotgun (WGS) entry which is preliminary data.</text>
</comment>
<sequence>MGLTPSTRICAVGVSCTLSRRTILDDVSLELAAPVTVLLGVNGAGKTTLFRVLAGIVAPSRGTVTFTSPGRPTRPIADRDYSVGYLPQSPSPVRGLRVGDYLEYFAFLKHLPRQAARDQIGELLAVTGLEAERRTPTRRLSGGMMRRLALAAAVLGSPTVVLLDEPTAGLDPEQRIRMRELVREVGTRAPVLVSTHLAEDAAHVGDHLVVLHDGRVVRDQPMTHAWAGSGPDAAAVEQLFLAAVRQDDA</sequence>
<organism evidence="6 7">
    <name type="scientific">Nocardioides agariphilus</name>
    <dbReference type="NCBI Taxonomy" id="433664"/>
    <lineage>
        <taxon>Bacteria</taxon>
        <taxon>Bacillati</taxon>
        <taxon>Actinomycetota</taxon>
        <taxon>Actinomycetes</taxon>
        <taxon>Propionibacteriales</taxon>
        <taxon>Nocardioidaceae</taxon>
        <taxon>Nocardioides</taxon>
    </lineage>
</organism>
<dbReference type="Gene3D" id="3.40.50.300">
    <property type="entry name" value="P-loop containing nucleotide triphosphate hydrolases"/>
    <property type="match status" value="1"/>
</dbReference>
<keyword evidence="4 6" id="KW-0067">ATP-binding</keyword>
<keyword evidence="3" id="KW-0547">Nucleotide-binding</keyword>
<evidence type="ECO:0000313" key="7">
    <source>
        <dbReference type="Proteomes" id="UP000660668"/>
    </source>
</evidence>
<dbReference type="GO" id="GO:0016887">
    <property type="term" value="F:ATP hydrolysis activity"/>
    <property type="evidence" value="ECO:0007669"/>
    <property type="project" value="InterPro"/>
</dbReference>
<dbReference type="SMART" id="SM00382">
    <property type="entry name" value="AAA"/>
    <property type="match status" value="1"/>
</dbReference>
<dbReference type="GO" id="GO:0005524">
    <property type="term" value="F:ATP binding"/>
    <property type="evidence" value="ECO:0007669"/>
    <property type="project" value="UniProtKB-KW"/>
</dbReference>
<keyword evidence="2" id="KW-0813">Transport</keyword>
<dbReference type="PANTHER" id="PTHR43335">
    <property type="entry name" value="ABC TRANSPORTER, ATP-BINDING PROTEIN"/>
    <property type="match status" value="1"/>
</dbReference>
<gene>
    <name evidence="6" type="ORF">ISU10_18190</name>
</gene>
<dbReference type="InterPro" id="IPR027417">
    <property type="entry name" value="P-loop_NTPase"/>
</dbReference>
<evidence type="ECO:0000256" key="2">
    <source>
        <dbReference type="ARBA" id="ARBA00022448"/>
    </source>
</evidence>
<evidence type="ECO:0000256" key="3">
    <source>
        <dbReference type="ARBA" id="ARBA00022741"/>
    </source>
</evidence>
<dbReference type="AlphaFoldDB" id="A0A930VRK7"/>
<evidence type="ECO:0000256" key="1">
    <source>
        <dbReference type="ARBA" id="ARBA00005417"/>
    </source>
</evidence>
<dbReference type="SUPFAM" id="SSF52540">
    <property type="entry name" value="P-loop containing nucleoside triphosphate hydrolases"/>
    <property type="match status" value="1"/>
</dbReference>
<proteinExistence type="inferred from homology"/>
<protein>
    <submittedName>
        <fullName evidence="6">ABC transporter ATP-binding protein</fullName>
    </submittedName>
</protein>
<reference evidence="6" key="1">
    <citation type="submission" date="2020-11" db="EMBL/GenBank/DDBJ databases">
        <title>Nocardioides cynanchi sp. nov., isolated from soil of rhizosphere of Cynanchum wilfordii.</title>
        <authorList>
            <person name="Lee J.-S."/>
            <person name="Suh M.K."/>
            <person name="Kim J.-S."/>
        </authorList>
    </citation>
    <scope>NUCLEOTIDE SEQUENCE</scope>
    <source>
        <strain evidence="6">KCTC 19276</strain>
    </source>
</reference>
<name>A0A930VRK7_9ACTN</name>
<dbReference type="InterPro" id="IPR003593">
    <property type="entry name" value="AAA+_ATPase"/>
</dbReference>
<feature type="domain" description="ABC transporter" evidence="5">
    <location>
        <begin position="7"/>
        <end position="238"/>
    </location>
</feature>
<dbReference type="PROSITE" id="PS50893">
    <property type="entry name" value="ABC_TRANSPORTER_2"/>
    <property type="match status" value="1"/>
</dbReference>
<dbReference type="Proteomes" id="UP000660668">
    <property type="component" value="Unassembled WGS sequence"/>
</dbReference>
<evidence type="ECO:0000256" key="4">
    <source>
        <dbReference type="ARBA" id="ARBA00022840"/>
    </source>
</evidence>
<dbReference type="EMBL" id="JADKPO010000030">
    <property type="protein sequence ID" value="MBF4769703.1"/>
    <property type="molecule type" value="Genomic_DNA"/>
</dbReference>
<dbReference type="PROSITE" id="PS00211">
    <property type="entry name" value="ABC_TRANSPORTER_1"/>
    <property type="match status" value="1"/>
</dbReference>
<evidence type="ECO:0000313" key="6">
    <source>
        <dbReference type="EMBL" id="MBF4769703.1"/>
    </source>
</evidence>